<dbReference type="Proteomes" id="UP000241848">
    <property type="component" value="Unassembled WGS sequence"/>
</dbReference>
<comment type="caution">
    <text evidence="1">The sequence shown here is derived from an EMBL/GenBank/DDBJ whole genome shotgun (WGS) entry which is preliminary data.</text>
</comment>
<accession>A0A2T2WMP4</accession>
<evidence type="ECO:0000313" key="1">
    <source>
        <dbReference type="EMBL" id="PSR23496.1"/>
    </source>
</evidence>
<sequence length="116" mass="12907">MPDLIWPVYLSLVNSLHTDWIPADPLLSVQPLRALSWCPPWPWYPKDLPHWGISPAPGPVARVWFAGNPQGQERRVFDVVVEAVGRKRRLLHPVTEATLAPLGKTHIAVAVLTTPG</sequence>
<proteinExistence type="predicted"/>
<reference evidence="1 2" key="1">
    <citation type="journal article" date="2014" name="BMC Genomics">
        <title>Comparison of environmental and isolate Sulfobacillus genomes reveals diverse carbon, sulfur, nitrogen, and hydrogen metabolisms.</title>
        <authorList>
            <person name="Justice N.B."/>
            <person name="Norman A."/>
            <person name="Brown C.T."/>
            <person name="Singh A."/>
            <person name="Thomas B.C."/>
            <person name="Banfield J.F."/>
        </authorList>
    </citation>
    <scope>NUCLEOTIDE SEQUENCE [LARGE SCALE GENOMIC DNA]</scope>
    <source>
        <strain evidence="1">AMDSBA3</strain>
    </source>
</reference>
<organism evidence="1 2">
    <name type="scientific">Sulfobacillus acidophilus</name>
    <dbReference type="NCBI Taxonomy" id="53633"/>
    <lineage>
        <taxon>Bacteria</taxon>
        <taxon>Bacillati</taxon>
        <taxon>Bacillota</taxon>
        <taxon>Clostridia</taxon>
        <taxon>Eubacteriales</taxon>
        <taxon>Clostridiales Family XVII. Incertae Sedis</taxon>
        <taxon>Sulfobacillus</taxon>
    </lineage>
</organism>
<evidence type="ECO:0000313" key="2">
    <source>
        <dbReference type="Proteomes" id="UP000241848"/>
    </source>
</evidence>
<protein>
    <submittedName>
        <fullName evidence="1">Uncharacterized protein</fullName>
    </submittedName>
</protein>
<gene>
    <name evidence="1" type="ORF">C7B45_02865</name>
</gene>
<dbReference type="AlphaFoldDB" id="A0A2T2WMP4"/>
<name>A0A2T2WMP4_9FIRM</name>
<dbReference type="EMBL" id="PXYV01000005">
    <property type="protein sequence ID" value="PSR23496.1"/>
    <property type="molecule type" value="Genomic_DNA"/>
</dbReference>